<gene>
    <name evidence="1" type="ORF">DVH24_027683</name>
</gene>
<sequence length="68" mass="7858">DLAFFRNTTYCSYFPSTHQHPAQACSYTFTTPPRHTSHKAILLFVGLSRRDLSPLKAYSDIFNVKMFI</sequence>
<accession>A0A498H849</accession>
<dbReference type="Proteomes" id="UP000290289">
    <property type="component" value="Chromosome 17"/>
</dbReference>
<reference evidence="1 2" key="1">
    <citation type="submission" date="2018-10" db="EMBL/GenBank/DDBJ databases">
        <title>A high-quality apple genome assembly.</title>
        <authorList>
            <person name="Hu J."/>
        </authorList>
    </citation>
    <scope>NUCLEOTIDE SEQUENCE [LARGE SCALE GENOMIC DNA]</scope>
    <source>
        <strain evidence="2">cv. HFTH1</strain>
        <tissue evidence="1">Young leaf</tissue>
    </source>
</reference>
<evidence type="ECO:0000313" key="1">
    <source>
        <dbReference type="EMBL" id="RXH67536.1"/>
    </source>
</evidence>
<evidence type="ECO:0000313" key="2">
    <source>
        <dbReference type="Proteomes" id="UP000290289"/>
    </source>
</evidence>
<name>A0A498H849_MALDO</name>
<dbReference type="AlphaFoldDB" id="A0A498H849"/>
<organism evidence="1 2">
    <name type="scientific">Malus domestica</name>
    <name type="common">Apple</name>
    <name type="synonym">Pyrus malus</name>
    <dbReference type="NCBI Taxonomy" id="3750"/>
    <lineage>
        <taxon>Eukaryota</taxon>
        <taxon>Viridiplantae</taxon>
        <taxon>Streptophyta</taxon>
        <taxon>Embryophyta</taxon>
        <taxon>Tracheophyta</taxon>
        <taxon>Spermatophyta</taxon>
        <taxon>Magnoliopsida</taxon>
        <taxon>eudicotyledons</taxon>
        <taxon>Gunneridae</taxon>
        <taxon>Pentapetalae</taxon>
        <taxon>rosids</taxon>
        <taxon>fabids</taxon>
        <taxon>Rosales</taxon>
        <taxon>Rosaceae</taxon>
        <taxon>Amygdaloideae</taxon>
        <taxon>Maleae</taxon>
        <taxon>Malus</taxon>
    </lineage>
</organism>
<proteinExistence type="predicted"/>
<keyword evidence="2" id="KW-1185">Reference proteome</keyword>
<protein>
    <submittedName>
        <fullName evidence="1">Uncharacterized protein</fullName>
    </submittedName>
</protein>
<comment type="caution">
    <text evidence="1">The sequence shown here is derived from an EMBL/GenBank/DDBJ whole genome shotgun (WGS) entry which is preliminary data.</text>
</comment>
<feature type="non-terminal residue" evidence="1">
    <location>
        <position position="1"/>
    </location>
</feature>
<dbReference type="EMBL" id="RDQH01000343">
    <property type="protein sequence ID" value="RXH67536.1"/>
    <property type="molecule type" value="Genomic_DNA"/>
</dbReference>